<name>A0A0A9DIU8_ARUDO</name>
<dbReference type="EMBL" id="GBRH01214203">
    <property type="protein sequence ID" value="JAD83692.1"/>
    <property type="molecule type" value="Transcribed_RNA"/>
</dbReference>
<dbReference type="AlphaFoldDB" id="A0A0A9DIU8"/>
<sequence length="118" mass="13689">MGVKLAWISWDELHHGLCLYSYDTHRNASKLCSASNHCFRPSFKCLHKAIFVKHTTKPFPLAVINTTDGCTRIACVLRDVCNRSVWRVQRFCNRKRSTNVGRHIAEPPQYIRNTFKVI</sequence>
<evidence type="ECO:0000313" key="1">
    <source>
        <dbReference type="EMBL" id="JAD83692.1"/>
    </source>
</evidence>
<protein>
    <submittedName>
        <fullName evidence="1">ACC1</fullName>
    </submittedName>
</protein>
<proteinExistence type="predicted"/>
<reference evidence="1" key="2">
    <citation type="journal article" date="2015" name="Data Brief">
        <title>Shoot transcriptome of the giant reed, Arundo donax.</title>
        <authorList>
            <person name="Barrero R.A."/>
            <person name="Guerrero F.D."/>
            <person name="Moolhuijzen P."/>
            <person name="Goolsby J.A."/>
            <person name="Tidwell J."/>
            <person name="Bellgard S.E."/>
            <person name="Bellgard M.I."/>
        </authorList>
    </citation>
    <scope>NUCLEOTIDE SEQUENCE</scope>
    <source>
        <tissue evidence="1">Shoot tissue taken approximately 20 cm above the soil surface</tissue>
    </source>
</reference>
<reference evidence="1" key="1">
    <citation type="submission" date="2014-09" db="EMBL/GenBank/DDBJ databases">
        <authorList>
            <person name="Magalhaes I.L.F."/>
            <person name="Oliveira U."/>
            <person name="Santos F.R."/>
            <person name="Vidigal T.H.D.A."/>
            <person name="Brescovit A.D."/>
            <person name="Santos A.J."/>
        </authorList>
    </citation>
    <scope>NUCLEOTIDE SEQUENCE</scope>
    <source>
        <tissue evidence="1">Shoot tissue taken approximately 20 cm above the soil surface</tissue>
    </source>
</reference>
<organism evidence="1">
    <name type="scientific">Arundo donax</name>
    <name type="common">Giant reed</name>
    <name type="synonym">Donax arundinaceus</name>
    <dbReference type="NCBI Taxonomy" id="35708"/>
    <lineage>
        <taxon>Eukaryota</taxon>
        <taxon>Viridiplantae</taxon>
        <taxon>Streptophyta</taxon>
        <taxon>Embryophyta</taxon>
        <taxon>Tracheophyta</taxon>
        <taxon>Spermatophyta</taxon>
        <taxon>Magnoliopsida</taxon>
        <taxon>Liliopsida</taxon>
        <taxon>Poales</taxon>
        <taxon>Poaceae</taxon>
        <taxon>PACMAD clade</taxon>
        <taxon>Arundinoideae</taxon>
        <taxon>Arundineae</taxon>
        <taxon>Arundo</taxon>
    </lineage>
</organism>
<accession>A0A0A9DIU8</accession>